<keyword evidence="1" id="KW-0175">Coiled coil</keyword>
<dbReference type="Proteomes" id="UP000334820">
    <property type="component" value="Unassembled WGS sequence"/>
</dbReference>
<dbReference type="InterPro" id="IPR047741">
    <property type="entry name" value="DIP1984-like"/>
</dbReference>
<dbReference type="CDD" id="cd12208">
    <property type="entry name" value="DIP1984-like"/>
    <property type="match status" value="1"/>
</dbReference>
<evidence type="ECO:0000313" key="2">
    <source>
        <dbReference type="EMBL" id="GER81634.1"/>
    </source>
</evidence>
<evidence type="ECO:0000256" key="1">
    <source>
        <dbReference type="SAM" id="Coils"/>
    </source>
</evidence>
<name>A0A5J4JVL3_9CHLR</name>
<feature type="coiled-coil region" evidence="1">
    <location>
        <begin position="3"/>
        <end position="67"/>
    </location>
</feature>
<sequence length="152" mass="17656">MKLAEALVLRADMKKQLNQLRNRLKRSAIVQEGDQPPEKPEALLHEVEEILQQYRQLMVRINRTNLESRLPDGRTLTEAMAERDVLDLQHSILSDLAATASERFDRYGRAEIRRLPTVDTAAIYRQLDRIARQRRELDTAIQATNWAVDLLE</sequence>
<protein>
    <recommendedName>
        <fullName evidence="4">Septicolysin</fullName>
    </recommendedName>
</protein>
<gene>
    <name evidence="2" type="ORF">KTAU_02720</name>
</gene>
<keyword evidence="3" id="KW-1185">Reference proteome</keyword>
<evidence type="ECO:0000313" key="3">
    <source>
        <dbReference type="Proteomes" id="UP000334820"/>
    </source>
</evidence>
<dbReference type="RefSeq" id="WP_069801965.1">
    <property type="nucleotide sequence ID" value="NZ_BKZV01000001.1"/>
</dbReference>
<organism evidence="2 3">
    <name type="scientific">Thermogemmatispora aurantia</name>
    <dbReference type="NCBI Taxonomy" id="2045279"/>
    <lineage>
        <taxon>Bacteria</taxon>
        <taxon>Bacillati</taxon>
        <taxon>Chloroflexota</taxon>
        <taxon>Ktedonobacteria</taxon>
        <taxon>Thermogemmatisporales</taxon>
        <taxon>Thermogemmatisporaceae</taxon>
        <taxon>Thermogemmatispora</taxon>
    </lineage>
</organism>
<proteinExistence type="predicted"/>
<comment type="caution">
    <text evidence="2">The sequence shown here is derived from an EMBL/GenBank/DDBJ whole genome shotgun (WGS) entry which is preliminary data.</text>
</comment>
<dbReference type="Gene3D" id="6.10.320.10">
    <property type="match status" value="1"/>
</dbReference>
<dbReference type="NCBIfam" id="NF038048">
    <property type="entry name" value="DIP1984_fam"/>
    <property type="match status" value="1"/>
</dbReference>
<dbReference type="Pfam" id="PF20935">
    <property type="entry name" value="DUF6847"/>
    <property type="match status" value="1"/>
</dbReference>
<dbReference type="EMBL" id="BKZV01000001">
    <property type="protein sequence ID" value="GER81634.1"/>
    <property type="molecule type" value="Genomic_DNA"/>
</dbReference>
<reference evidence="2 3" key="1">
    <citation type="journal article" date="2019" name="Int. J. Syst. Evol. Microbiol.">
        <title>Thermogemmatispora aurantia sp. nov. and Thermogemmatispora argillosa sp. nov., within the class Ktedonobacteria, and emended description of the genus Thermogemmatispora.</title>
        <authorList>
            <person name="Zheng Y."/>
            <person name="Wang C.M."/>
            <person name="Sakai Y."/>
            <person name="Abe K."/>
            <person name="Yokota A."/>
            <person name="Yabe S."/>
        </authorList>
    </citation>
    <scope>NUCLEOTIDE SEQUENCE [LARGE SCALE GENOMIC DNA]</scope>
    <source>
        <strain evidence="2 3">A1-2</strain>
    </source>
</reference>
<evidence type="ECO:0008006" key="4">
    <source>
        <dbReference type="Google" id="ProtNLM"/>
    </source>
</evidence>
<accession>A0A5J4JVL3</accession>
<dbReference type="AlphaFoldDB" id="A0A5J4JVL3"/>